<dbReference type="PIRSF" id="PIRSF000654">
    <property type="entry name" value="Integrin-linked_kinase"/>
    <property type="match status" value="1"/>
</dbReference>
<evidence type="ECO:0000256" key="4">
    <source>
        <dbReference type="ARBA" id="ARBA00022729"/>
    </source>
</evidence>
<evidence type="ECO:0000256" key="2">
    <source>
        <dbReference type="ARBA" id="ARBA00022527"/>
    </source>
</evidence>
<dbReference type="InterPro" id="IPR008271">
    <property type="entry name" value="Ser/Thr_kinase_AS"/>
</dbReference>
<dbReference type="SUPFAM" id="SSF56112">
    <property type="entry name" value="Protein kinase-like (PK-like)"/>
    <property type="match status" value="1"/>
</dbReference>
<keyword evidence="2" id="KW-0723">Serine/threonine-protein kinase</keyword>
<keyword evidence="6" id="KW-0472">Membrane</keyword>
<dbReference type="PROSITE" id="PS50011">
    <property type="entry name" value="PROTEIN_KINASE_DOM"/>
    <property type="match status" value="1"/>
</dbReference>
<dbReference type="InterPro" id="IPR011009">
    <property type="entry name" value="Kinase-like_dom_sf"/>
</dbReference>
<name>A0A8K0HU79_COCNU</name>
<evidence type="ECO:0000256" key="5">
    <source>
        <dbReference type="ARBA" id="ARBA00022989"/>
    </source>
</evidence>
<evidence type="ECO:0000256" key="7">
    <source>
        <dbReference type="ARBA" id="ARBA00023180"/>
    </source>
</evidence>
<dbReference type="GO" id="GO:0004674">
    <property type="term" value="F:protein serine/threonine kinase activity"/>
    <property type="evidence" value="ECO:0007669"/>
    <property type="project" value="UniProtKB-KW"/>
</dbReference>
<dbReference type="InterPro" id="IPR001245">
    <property type="entry name" value="Ser-Thr/Tyr_kinase_cat_dom"/>
</dbReference>
<dbReference type="GO" id="GO:0016020">
    <property type="term" value="C:membrane"/>
    <property type="evidence" value="ECO:0007669"/>
    <property type="project" value="UniProtKB-SubCell"/>
</dbReference>
<dbReference type="SMART" id="SM00220">
    <property type="entry name" value="S_TKc"/>
    <property type="match status" value="1"/>
</dbReference>
<keyword evidence="10" id="KW-1185">Reference proteome</keyword>
<evidence type="ECO:0000313" key="10">
    <source>
        <dbReference type="Proteomes" id="UP000797356"/>
    </source>
</evidence>
<evidence type="ECO:0000256" key="6">
    <source>
        <dbReference type="ARBA" id="ARBA00023136"/>
    </source>
</evidence>
<feature type="domain" description="Protein kinase" evidence="8">
    <location>
        <begin position="1"/>
        <end position="241"/>
    </location>
</feature>
<dbReference type="Gene3D" id="1.10.510.10">
    <property type="entry name" value="Transferase(Phosphotransferase) domain 1"/>
    <property type="match status" value="1"/>
</dbReference>
<evidence type="ECO:0000256" key="3">
    <source>
        <dbReference type="ARBA" id="ARBA00022692"/>
    </source>
</evidence>
<keyword evidence="9" id="KW-0808">Transferase</keyword>
<dbReference type="FunFam" id="1.10.510.10:FF:000384">
    <property type="entry name" value="G-type lectin S-receptor-like serine/threonine-protein kinase"/>
    <property type="match status" value="1"/>
</dbReference>
<proteinExistence type="predicted"/>
<dbReference type="PROSITE" id="PS00108">
    <property type="entry name" value="PROTEIN_KINASE_ST"/>
    <property type="match status" value="1"/>
</dbReference>
<keyword evidence="7" id="KW-0325">Glycoprotein</keyword>
<dbReference type="InterPro" id="IPR000719">
    <property type="entry name" value="Prot_kinase_dom"/>
</dbReference>
<keyword evidence="4" id="KW-0732">Signal</keyword>
<accession>A0A8K0HU79</accession>
<keyword evidence="3" id="KW-0812">Transmembrane</keyword>
<dbReference type="PANTHER" id="PTHR27009">
    <property type="entry name" value="RUST RESISTANCE KINASE LR10-RELATED"/>
    <property type="match status" value="1"/>
</dbReference>
<comment type="subcellular location">
    <subcellularLocation>
        <location evidence="1">Membrane</location>
        <topology evidence="1">Single-pass type I membrane protein</topology>
    </subcellularLocation>
</comment>
<evidence type="ECO:0000256" key="1">
    <source>
        <dbReference type="ARBA" id="ARBA00004479"/>
    </source>
</evidence>
<sequence>MAEVGTVGRTYRINLVRLYGFCLETTVKALVYVYMEKGSLDRYLFNRNQGIEWEKQHEPAIGTAREISYLHEECEQRIIHYDIKPDNVLLTANFSPKVADFGLAKRNRENTHVTLTGARGTPGYAAPELWLPSPVSHKCDVYSFGMLLFEILGRRRNLELNHTESQEWHPRWVWHKFQQGELDVALSVSAIEAKDRAKAERMFKVVLWCIQYQPEERPSMGGVVRMLEREEEIIAPRNPFARMAPYSAGSALYGGSTSYLSG</sequence>
<evidence type="ECO:0000313" key="9">
    <source>
        <dbReference type="EMBL" id="KAG1326438.1"/>
    </source>
</evidence>
<dbReference type="GO" id="GO:0005524">
    <property type="term" value="F:ATP binding"/>
    <property type="evidence" value="ECO:0007669"/>
    <property type="project" value="InterPro"/>
</dbReference>
<reference evidence="9" key="2">
    <citation type="submission" date="2019-07" db="EMBL/GenBank/DDBJ databases">
        <authorList>
            <person name="Yang Y."/>
            <person name="Bocs S."/>
            <person name="Baudouin L."/>
        </authorList>
    </citation>
    <scope>NUCLEOTIDE SEQUENCE</scope>
    <source>
        <tissue evidence="9">Spear leaf of Hainan Tall coconut</tissue>
    </source>
</reference>
<dbReference type="OrthoDB" id="4062651at2759"/>
<dbReference type="Proteomes" id="UP000797356">
    <property type="component" value="Chromosome 1"/>
</dbReference>
<reference evidence="9" key="1">
    <citation type="journal article" date="2017" name="Gigascience">
        <title>The genome draft of coconut (Cocos nucifera).</title>
        <authorList>
            <person name="Xiao Y."/>
            <person name="Xu P."/>
            <person name="Fan H."/>
            <person name="Baudouin L."/>
            <person name="Xia W."/>
            <person name="Bocs S."/>
            <person name="Xu J."/>
            <person name="Li Q."/>
            <person name="Guo A."/>
            <person name="Zhou L."/>
            <person name="Li J."/>
            <person name="Wu Y."/>
            <person name="Ma Z."/>
            <person name="Armero A."/>
            <person name="Issali A.E."/>
            <person name="Liu N."/>
            <person name="Peng M."/>
            <person name="Yang Y."/>
        </authorList>
    </citation>
    <scope>NUCLEOTIDE SEQUENCE</scope>
    <source>
        <tissue evidence="9">Spear leaf of Hainan Tall coconut</tissue>
    </source>
</reference>
<dbReference type="EMBL" id="CM017872">
    <property type="protein sequence ID" value="KAG1326438.1"/>
    <property type="molecule type" value="Genomic_DNA"/>
</dbReference>
<keyword evidence="9" id="KW-0418">Kinase</keyword>
<comment type="caution">
    <text evidence="9">The sequence shown here is derived from an EMBL/GenBank/DDBJ whole genome shotgun (WGS) entry which is preliminary data.</text>
</comment>
<dbReference type="AlphaFoldDB" id="A0A8K0HU79"/>
<protein>
    <submittedName>
        <fullName evidence="9">Putative G-type lectin S-receptor-like serine/threonine-protein kinase</fullName>
    </submittedName>
</protein>
<dbReference type="Pfam" id="PF07714">
    <property type="entry name" value="PK_Tyr_Ser-Thr"/>
    <property type="match status" value="1"/>
</dbReference>
<gene>
    <name evidence="9" type="ORF">COCNU_01G003720</name>
</gene>
<dbReference type="Gene3D" id="3.30.200.20">
    <property type="entry name" value="Phosphorylase Kinase, domain 1"/>
    <property type="match status" value="1"/>
</dbReference>
<organism evidence="9 10">
    <name type="scientific">Cocos nucifera</name>
    <name type="common">Coconut palm</name>
    <dbReference type="NCBI Taxonomy" id="13894"/>
    <lineage>
        <taxon>Eukaryota</taxon>
        <taxon>Viridiplantae</taxon>
        <taxon>Streptophyta</taxon>
        <taxon>Embryophyta</taxon>
        <taxon>Tracheophyta</taxon>
        <taxon>Spermatophyta</taxon>
        <taxon>Magnoliopsida</taxon>
        <taxon>Liliopsida</taxon>
        <taxon>Arecaceae</taxon>
        <taxon>Arecoideae</taxon>
        <taxon>Cocoseae</taxon>
        <taxon>Attaleinae</taxon>
        <taxon>Cocos</taxon>
    </lineage>
</organism>
<keyword evidence="5" id="KW-1133">Transmembrane helix</keyword>
<evidence type="ECO:0000259" key="8">
    <source>
        <dbReference type="PROSITE" id="PS50011"/>
    </source>
</evidence>
<dbReference type="InterPro" id="IPR045874">
    <property type="entry name" value="LRK10/LRL21-25-like"/>
</dbReference>